<dbReference type="InterPro" id="IPR052929">
    <property type="entry name" value="RNase_H-like_EbsB-rel"/>
</dbReference>
<dbReference type="PANTHER" id="PTHR47074:SF48">
    <property type="entry name" value="POLYNUCLEOTIDYL TRANSFERASE, RIBONUCLEASE H-LIKE SUPERFAMILY PROTEIN"/>
    <property type="match status" value="1"/>
</dbReference>
<dbReference type="EMBL" id="ASHM01024122">
    <property type="protein sequence ID" value="PNX72036.1"/>
    <property type="molecule type" value="Genomic_DNA"/>
</dbReference>
<comment type="caution">
    <text evidence="1">The sequence shown here is derived from an EMBL/GenBank/DDBJ whole genome shotgun (WGS) entry which is preliminary data.</text>
</comment>
<dbReference type="AlphaFoldDB" id="A0A2K3L0K2"/>
<reference evidence="1 2" key="1">
    <citation type="journal article" date="2014" name="Am. J. Bot.">
        <title>Genome assembly and annotation for red clover (Trifolium pratense; Fabaceae).</title>
        <authorList>
            <person name="Istvanek J."/>
            <person name="Jaros M."/>
            <person name="Krenek A."/>
            <person name="Repkova J."/>
        </authorList>
    </citation>
    <scope>NUCLEOTIDE SEQUENCE [LARGE SCALE GENOMIC DNA]</scope>
    <source>
        <strain evidence="2">cv. Tatra</strain>
        <tissue evidence="1">Young leaves</tissue>
    </source>
</reference>
<accession>A0A2K3L0K2</accession>
<reference evidence="1 2" key="2">
    <citation type="journal article" date="2017" name="Front. Plant Sci.">
        <title>Gene Classification and Mining of Molecular Markers Useful in Red Clover (Trifolium pratense) Breeding.</title>
        <authorList>
            <person name="Istvanek J."/>
            <person name="Dluhosova J."/>
            <person name="Dluhos P."/>
            <person name="Patkova L."/>
            <person name="Nedelnik J."/>
            <person name="Repkova J."/>
        </authorList>
    </citation>
    <scope>NUCLEOTIDE SEQUENCE [LARGE SCALE GENOMIC DNA]</scope>
    <source>
        <strain evidence="2">cv. Tatra</strain>
        <tissue evidence="1">Young leaves</tissue>
    </source>
</reference>
<evidence type="ECO:0000313" key="1">
    <source>
        <dbReference type="EMBL" id="PNX72036.1"/>
    </source>
</evidence>
<dbReference type="PANTHER" id="PTHR47074">
    <property type="entry name" value="BNAC02G40300D PROTEIN"/>
    <property type="match status" value="1"/>
</dbReference>
<dbReference type="Proteomes" id="UP000236291">
    <property type="component" value="Unassembled WGS sequence"/>
</dbReference>
<protein>
    <recommendedName>
        <fullName evidence="3">Cytochrome p450</fullName>
    </recommendedName>
</protein>
<gene>
    <name evidence="1" type="ORF">L195_g027925</name>
</gene>
<evidence type="ECO:0008006" key="3">
    <source>
        <dbReference type="Google" id="ProtNLM"/>
    </source>
</evidence>
<evidence type="ECO:0000313" key="2">
    <source>
        <dbReference type="Proteomes" id="UP000236291"/>
    </source>
</evidence>
<proteinExistence type="predicted"/>
<sequence>MPTVFNVIRGARNSLQDWVQVQVKHNRQQRTGSKLARNIWTRPARSTLKCNVDTACYVEQNLYCVGACIRDENGMFVQAFVRNYAGKPLIAEAEAKGLLEVLVCL</sequence>
<organism evidence="1 2">
    <name type="scientific">Trifolium pratense</name>
    <name type="common">Red clover</name>
    <dbReference type="NCBI Taxonomy" id="57577"/>
    <lineage>
        <taxon>Eukaryota</taxon>
        <taxon>Viridiplantae</taxon>
        <taxon>Streptophyta</taxon>
        <taxon>Embryophyta</taxon>
        <taxon>Tracheophyta</taxon>
        <taxon>Spermatophyta</taxon>
        <taxon>Magnoliopsida</taxon>
        <taxon>eudicotyledons</taxon>
        <taxon>Gunneridae</taxon>
        <taxon>Pentapetalae</taxon>
        <taxon>rosids</taxon>
        <taxon>fabids</taxon>
        <taxon>Fabales</taxon>
        <taxon>Fabaceae</taxon>
        <taxon>Papilionoideae</taxon>
        <taxon>50 kb inversion clade</taxon>
        <taxon>NPAAA clade</taxon>
        <taxon>Hologalegina</taxon>
        <taxon>IRL clade</taxon>
        <taxon>Trifolieae</taxon>
        <taxon>Trifolium</taxon>
    </lineage>
</organism>
<name>A0A2K3L0K2_TRIPR</name>